<dbReference type="GeneID" id="24957315"/>
<dbReference type="eggNOG" id="arCOG05840">
    <property type="taxonomic scope" value="Archaea"/>
</dbReference>
<dbReference type="RefSeq" id="WP_042688964.1">
    <property type="nucleotide sequence ID" value="NZ_CP007264.1"/>
</dbReference>
<reference evidence="2 3" key="1">
    <citation type="submission" date="2014-02" db="EMBL/GenBank/DDBJ databases">
        <title>Genome Sequence of an Hyperthermophilic Archaeon, Thermococcus nautili 30-1, producing viral vesicles.</title>
        <authorList>
            <person name="Oberto J."/>
            <person name="Gaudin M."/>
            <person name="Cossu M."/>
            <person name="Gorlas A."/>
            <person name="Slesarev A."/>
            <person name="Marguet E."/>
            <person name="Forterre P."/>
        </authorList>
    </citation>
    <scope>NUCLEOTIDE SEQUENCE [LARGE SCALE GENOMIC DNA]</scope>
    <source>
        <strain evidence="2 3">30-1</strain>
    </source>
</reference>
<evidence type="ECO:0000313" key="3">
    <source>
        <dbReference type="Proteomes" id="UP000019434"/>
    </source>
</evidence>
<dbReference type="OrthoDB" id="86270at2157"/>
<accession>W8NRT8</accession>
<keyword evidence="1" id="KW-1133">Transmembrane helix</keyword>
<feature type="transmembrane region" description="Helical" evidence="1">
    <location>
        <begin position="53"/>
        <end position="74"/>
    </location>
</feature>
<proteinExistence type="predicted"/>
<gene>
    <name evidence="2" type="ORF">BD01_0176</name>
</gene>
<dbReference type="AlphaFoldDB" id="W8NRT8"/>
<dbReference type="EMBL" id="CP007264">
    <property type="protein sequence ID" value="AHL21807.1"/>
    <property type="molecule type" value="Genomic_DNA"/>
</dbReference>
<dbReference type="STRING" id="195522.BD01_0176"/>
<keyword evidence="1" id="KW-0812">Transmembrane</keyword>
<keyword evidence="3" id="KW-1185">Reference proteome</keyword>
<evidence type="ECO:0000313" key="2">
    <source>
        <dbReference type="EMBL" id="AHL21807.1"/>
    </source>
</evidence>
<keyword evidence="1" id="KW-0472">Membrane</keyword>
<sequence length="78" mass="8250">MNVFIPLILGLLLGYLLKRAGKRPNLETPTSIALLAMIFFLGVKTGEVQVNGLWLLGVSAIFAVLTIAGSLLIAEVVG</sequence>
<dbReference type="KEGG" id="tnu:BD01_0176"/>
<dbReference type="Proteomes" id="UP000019434">
    <property type="component" value="Chromosome"/>
</dbReference>
<evidence type="ECO:0000256" key="1">
    <source>
        <dbReference type="SAM" id="Phobius"/>
    </source>
</evidence>
<evidence type="ECO:0008006" key="4">
    <source>
        <dbReference type="Google" id="ProtNLM"/>
    </source>
</evidence>
<organism evidence="2 3">
    <name type="scientific">Thermococcus nautili</name>
    <dbReference type="NCBI Taxonomy" id="195522"/>
    <lineage>
        <taxon>Archaea</taxon>
        <taxon>Methanobacteriati</taxon>
        <taxon>Methanobacteriota</taxon>
        <taxon>Thermococci</taxon>
        <taxon>Thermococcales</taxon>
        <taxon>Thermococcaceae</taxon>
        <taxon>Thermococcus</taxon>
    </lineage>
</organism>
<protein>
    <recommendedName>
        <fullName evidence="4">DUF340 domain-containing protein</fullName>
    </recommendedName>
</protein>
<dbReference type="HOGENOM" id="CLU_190385_1_0_2"/>
<feature type="transmembrane region" description="Helical" evidence="1">
    <location>
        <begin position="29"/>
        <end position="46"/>
    </location>
</feature>
<name>W8NRT8_9EURY</name>